<reference evidence="2 3" key="1">
    <citation type="submission" date="2022-02" db="EMBL/GenBank/DDBJ databases">
        <title>The car tank lid bacteriome: a reservoir of bacteria with potential in bioremediation of fuel.</title>
        <authorList>
            <person name="Vidal-Verdu A."/>
            <person name="Gomez-Martinez D."/>
            <person name="Latorre-Perez A."/>
            <person name="Pereto J."/>
            <person name="Porcar M."/>
        </authorList>
    </citation>
    <scope>NUCLEOTIDE SEQUENCE [LARGE SCALE GENOMIC DNA]</scope>
    <source>
        <strain evidence="2 3">4D.3</strain>
    </source>
</reference>
<accession>A0ABT0J6C3</accession>
<gene>
    <name evidence="2" type="ORF">M1843_14985</name>
</gene>
<dbReference type="InterPro" id="IPR045596">
    <property type="entry name" value="DUF6459"/>
</dbReference>
<feature type="compositionally biased region" description="Low complexity" evidence="1">
    <location>
        <begin position="1"/>
        <end position="16"/>
    </location>
</feature>
<evidence type="ECO:0000313" key="2">
    <source>
        <dbReference type="EMBL" id="MCK9795055.1"/>
    </source>
</evidence>
<evidence type="ECO:0000256" key="1">
    <source>
        <dbReference type="SAM" id="MobiDB-lite"/>
    </source>
</evidence>
<evidence type="ECO:0000313" key="3">
    <source>
        <dbReference type="Proteomes" id="UP001651050"/>
    </source>
</evidence>
<dbReference type="Pfam" id="PF20060">
    <property type="entry name" value="DUF6459"/>
    <property type="match status" value="1"/>
</dbReference>
<dbReference type="RefSeq" id="WP_416344905.1">
    <property type="nucleotide sequence ID" value="NZ_JALQCY010000004.1"/>
</dbReference>
<dbReference type="EMBL" id="JALQCY010000004">
    <property type="protein sequence ID" value="MCK9795055.1"/>
    <property type="molecule type" value="Genomic_DNA"/>
</dbReference>
<protein>
    <submittedName>
        <fullName evidence="2">Rv3235 family protein</fullName>
    </submittedName>
</protein>
<name>A0ABT0J6C3_9MICO</name>
<feature type="compositionally biased region" description="Low complexity" evidence="1">
    <location>
        <begin position="33"/>
        <end position="44"/>
    </location>
</feature>
<comment type="caution">
    <text evidence="2">The sequence shown here is derived from an EMBL/GenBank/DDBJ whole genome shotgun (WGS) entry which is preliminary data.</text>
</comment>
<sequence>MTATTTTTTARGTSTAHVAPTAAPQEPTSPRQAAADVEGAAPGADAREDVGATAARPIRVSGTPRLSGPAGYPEASTRPGSRPRRVRVGEPGVRRRAAEEDEDLPVRPLRESAPSPLPDPTAQCCAVVRAAVEVLRGERPAAHLARWVTPQVRDQLAERARIGLAHDGPRPTEHHRPVQVRRVRLVRLGEDVAEATVVLDDEGRVRAAAVRLEARRGAWRVAVLEMG</sequence>
<organism evidence="2 3">
    <name type="scientific">Isoptericola peretonis</name>
    <dbReference type="NCBI Taxonomy" id="2918523"/>
    <lineage>
        <taxon>Bacteria</taxon>
        <taxon>Bacillati</taxon>
        <taxon>Actinomycetota</taxon>
        <taxon>Actinomycetes</taxon>
        <taxon>Micrococcales</taxon>
        <taxon>Promicromonosporaceae</taxon>
        <taxon>Isoptericola</taxon>
    </lineage>
</organism>
<feature type="compositionally biased region" description="Basic and acidic residues" evidence="1">
    <location>
        <begin position="92"/>
        <end position="110"/>
    </location>
</feature>
<dbReference type="Proteomes" id="UP001651050">
    <property type="component" value="Unassembled WGS sequence"/>
</dbReference>
<keyword evidence="3" id="KW-1185">Reference proteome</keyword>
<feature type="region of interest" description="Disordered" evidence="1">
    <location>
        <begin position="1"/>
        <end position="120"/>
    </location>
</feature>
<proteinExistence type="predicted"/>